<reference evidence="2" key="1">
    <citation type="submission" date="2025-08" db="UniProtKB">
        <authorList>
            <consortium name="Ensembl"/>
        </authorList>
    </citation>
    <scope>IDENTIFICATION</scope>
</reference>
<name>A0A3Q3FYH6_9LABR</name>
<reference evidence="2" key="2">
    <citation type="submission" date="2025-09" db="UniProtKB">
        <authorList>
            <consortium name="Ensembl"/>
        </authorList>
    </citation>
    <scope>IDENTIFICATION</scope>
</reference>
<protein>
    <recommendedName>
        <fullName evidence="4">Chemokine interleukin-8-like domain-containing protein</fullName>
    </recommendedName>
</protein>
<dbReference type="InParanoid" id="A0A3Q3FYH6"/>
<sequence>WLTKSCCFSLICMLHSDLSLTFFANRNIFVLAVIVSLPVSQVAGVNCHCDSKELFGFLVICQAAKE</sequence>
<evidence type="ECO:0000313" key="2">
    <source>
        <dbReference type="Ensembl" id="ENSLBEP00000024449.1"/>
    </source>
</evidence>
<evidence type="ECO:0000313" key="3">
    <source>
        <dbReference type="Proteomes" id="UP000261660"/>
    </source>
</evidence>
<organism evidence="2 3">
    <name type="scientific">Labrus bergylta</name>
    <name type="common">ballan wrasse</name>
    <dbReference type="NCBI Taxonomy" id="56723"/>
    <lineage>
        <taxon>Eukaryota</taxon>
        <taxon>Metazoa</taxon>
        <taxon>Chordata</taxon>
        <taxon>Craniata</taxon>
        <taxon>Vertebrata</taxon>
        <taxon>Euteleostomi</taxon>
        <taxon>Actinopterygii</taxon>
        <taxon>Neopterygii</taxon>
        <taxon>Teleostei</taxon>
        <taxon>Neoteleostei</taxon>
        <taxon>Acanthomorphata</taxon>
        <taxon>Eupercaria</taxon>
        <taxon>Labriformes</taxon>
        <taxon>Labridae</taxon>
        <taxon>Labrus</taxon>
    </lineage>
</organism>
<proteinExistence type="predicted"/>
<feature type="chain" id="PRO_5018713814" description="Chemokine interleukin-8-like domain-containing protein" evidence="1">
    <location>
        <begin position="45"/>
        <end position="66"/>
    </location>
</feature>
<keyword evidence="3" id="KW-1185">Reference proteome</keyword>
<dbReference type="Ensembl" id="ENSLBET00000025707.1">
    <property type="protein sequence ID" value="ENSLBEP00000024449.1"/>
    <property type="gene ID" value="ENSLBEG00000018717.1"/>
</dbReference>
<accession>A0A3Q3FYH6</accession>
<evidence type="ECO:0000256" key="1">
    <source>
        <dbReference type="SAM" id="SignalP"/>
    </source>
</evidence>
<keyword evidence="1" id="KW-0732">Signal</keyword>
<evidence type="ECO:0008006" key="4">
    <source>
        <dbReference type="Google" id="ProtNLM"/>
    </source>
</evidence>
<feature type="signal peptide" evidence="1">
    <location>
        <begin position="1"/>
        <end position="44"/>
    </location>
</feature>
<dbReference type="AlphaFoldDB" id="A0A3Q3FYH6"/>
<dbReference type="Proteomes" id="UP000261660">
    <property type="component" value="Unplaced"/>
</dbReference>